<evidence type="ECO:0000313" key="3">
    <source>
        <dbReference type="EMBL" id="RGR52493.1"/>
    </source>
</evidence>
<evidence type="ECO:0000313" key="4">
    <source>
        <dbReference type="Proteomes" id="UP000266066"/>
    </source>
</evidence>
<protein>
    <recommendedName>
        <fullName evidence="2">CRISPR type III-associated protein domain-containing protein</fullName>
    </recommendedName>
</protein>
<proteinExistence type="predicted"/>
<sequence>MRLRIELLSDLCTSAGEIYNTLADIDVVYDNLGFPYIPAKRIKGCIREAYLELVDNGIYDANMYIKIFGTEGETSSCFSINNAYLDRYEEMRDDIEIYRDNPIAHPQNVLGLFSYIRSQTSIDYTSGTAQEGSLRNMRVVKRGTEFFSQISFDKDLTGDEIQSFKNAAEMVTHMGERRTRGLGLVKIRVEDEIHLNNKKSEPQNICKLYEKNKIPYRVTLKAPMRCQSLEGNQTKSLDYISGNKILGLIAEKLGGDDFKKLIAETDEQELVVTNAYICSKHNRCLPVSASLQKKKDQSFDSMGCMQVYDMMTNPDVNVQLTGIDADYIGYDGTVKKVSKSISYHHRRPSDKSIGRATGKNDGSVFYQLESINKGQEFCGYIFAGKQKSKKIIEALGAQKSYRIGNDKNSEFGLIDLHIENSIQIETPLEQYVKEFVVHIDSPVILYNQGMPSSDVDVLKEYLADELNVSPEMLAVTDCYLRYETIGGYNVTWHRRKPAFTAIGKGTVCKVISREPVNVALLDNCFIGERIHEGYGEIHVTNITQDKVILKKEKNIIEKAPLKTDIISKLEARYRKEKMADKARYAAMSRQTEFLKKEDDSIINRLLLTNKEQPTYEDMLLQIEQWSSQSKKDRAKKMMHDIEKIISEYTVSDSTEQSSVISDEEIYRIVSNSYLVQMKYQYRQFCKGE</sequence>
<evidence type="ECO:0000259" key="2">
    <source>
        <dbReference type="Pfam" id="PF03787"/>
    </source>
</evidence>
<gene>
    <name evidence="3" type="ORF">DWY38_14140</name>
</gene>
<accession>A0A395UYM6</accession>
<dbReference type="Pfam" id="PF03787">
    <property type="entry name" value="RAMPs"/>
    <property type="match status" value="1"/>
</dbReference>
<dbReference type="PANTHER" id="PTHR35579">
    <property type="entry name" value="CRISPR SYSTEM CMS ENDORIBONUCLEASE CSM3"/>
    <property type="match status" value="1"/>
</dbReference>
<evidence type="ECO:0000256" key="1">
    <source>
        <dbReference type="ARBA" id="ARBA00023118"/>
    </source>
</evidence>
<reference evidence="3 4" key="1">
    <citation type="submission" date="2018-08" db="EMBL/GenBank/DDBJ databases">
        <title>A genome reference for cultivated species of the human gut microbiota.</title>
        <authorList>
            <person name="Zou Y."/>
            <person name="Xue W."/>
            <person name="Luo G."/>
        </authorList>
    </citation>
    <scope>NUCLEOTIDE SEQUENCE [LARGE SCALE GENOMIC DNA]</scope>
    <source>
        <strain evidence="3 4">AF25-15</strain>
    </source>
</reference>
<feature type="domain" description="CRISPR type III-associated protein" evidence="2">
    <location>
        <begin position="5"/>
        <end position="186"/>
    </location>
</feature>
<dbReference type="RefSeq" id="WP_118392549.1">
    <property type="nucleotide sequence ID" value="NZ_QRUJ01000021.1"/>
</dbReference>
<dbReference type="InterPro" id="IPR005537">
    <property type="entry name" value="RAMP_III_fam"/>
</dbReference>
<dbReference type="InterPro" id="IPR052216">
    <property type="entry name" value="CRISPR_Csm3_endoribonuclease"/>
</dbReference>
<dbReference type="EMBL" id="QRUJ01000021">
    <property type="protein sequence ID" value="RGR52493.1"/>
    <property type="molecule type" value="Genomic_DNA"/>
</dbReference>
<name>A0A395UYM6_9FIRM</name>
<keyword evidence="1" id="KW-0051">Antiviral defense</keyword>
<organism evidence="3 4">
    <name type="scientific">Agathobacter rectalis</name>
    <dbReference type="NCBI Taxonomy" id="39491"/>
    <lineage>
        <taxon>Bacteria</taxon>
        <taxon>Bacillati</taxon>
        <taxon>Bacillota</taxon>
        <taxon>Clostridia</taxon>
        <taxon>Lachnospirales</taxon>
        <taxon>Lachnospiraceae</taxon>
        <taxon>Agathobacter</taxon>
    </lineage>
</organism>
<dbReference type="PANTHER" id="PTHR35579:SF3">
    <property type="entry name" value="CRISPR SYSTEM CMS ENDORIBONUCLEASE CSM3"/>
    <property type="match status" value="1"/>
</dbReference>
<dbReference type="GO" id="GO:0051607">
    <property type="term" value="P:defense response to virus"/>
    <property type="evidence" value="ECO:0007669"/>
    <property type="project" value="UniProtKB-KW"/>
</dbReference>
<dbReference type="Proteomes" id="UP000266066">
    <property type="component" value="Unassembled WGS sequence"/>
</dbReference>
<dbReference type="CDD" id="cd09726">
    <property type="entry name" value="RAMP_I_III"/>
    <property type="match status" value="1"/>
</dbReference>
<dbReference type="AlphaFoldDB" id="A0A395UYM6"/>
<comment type="caution">
    <text evidence="3">The sequence shown here is derived from an EMBL/GenBank/DDBJ whole genome shotgun (WGS) entry which is preliminary data.</text>
</comment>